<reference evidence="15 16" key="2">
    <citation type="journal article" date="2010" name="Stand. Genomic Sci.">
        <title>Complete genome sequence of Desulfohalobium retbaense type strain (HR(100)).</title>
        <authorList>
            <person name="Spring S."/>
            <person name="Nolan M."/>
            <person name="Lapidus A."/>
            <person name="Glavina Del Rio T."/>
            <person name="Copeland A."/>
            <person name="Tice H."/>
            <person name="Cheng J.F."/>
            <person name="Lucas S."/>
            <person name="Land M."/>
            <person name="Chen F."/>
            <person name="Bruce D."/>
            <person name="Goodwin L."/>
            <person name="Pitluck S."/>
            <person name="Ivanova N."/>
            <person name="Mavromatis K."/>
            <person name="Mikhailova N."/>
            <person name="Pati A."/>
            <person name="Chen A."/>
            <person name="Palaniappan K."/>
            <person name="Hauser L."/>
            <person name="Chang Y.J."/>
            <person name="Jeffries C.D."/>
            <person name="Munk C."/>
            <person name="Kiss H."/>
            <person name="Chain P."/>
            <person name="Han C."/>
            <person name="Brettin T."/>
            <person name="Detter J.C."/>
            <person name="Schuler E."/>
            <person name="Goker M."/>
            <person name="Rohde M."/>
            <person name="Bristow J."/>
            <person name="Eisen J.A."/>
            <person name="Markowitz V."/>
            <person name="Hugenholtz P."/>
            <person name="Kyrpides N.C."/>
            <person name="Klenk H.P."/>
        </authorList>
    </citation>
    <scope>NUCLEOTIDE SEQUENCE [LARGE SCALE GENOMIC DNA]</scope>
    <source>
        <strain evidence="16">ATCC 49802 / DSM 20745 / S 6022</strain>
    </source>
</reference>
<evidence type="ECO:0000256" key="7">
    <source>
        <dbReference type="ARBA" id="ARBA00022833"/>
    </source>
</evidence>
<evidence type="ECO:0000313" key="15">
    <source>
        <dbReference type="EMBL" id="ACZ37894.1"/>
    </source>
</evidence>
<dbReference type="GO" id="GO:0005737">
    <property type="term" value="C:cytoplasm"/>
    <property type="evidence" value="ECO:0007669"/>
    <property type="project" value="UniProtKB-SubCell"/>
</dbReference>
<reference evidence="16" key="1">
    <citation type="submission" date="2009-11" db="EMBL/GenBank/DDBJ databases">
        <title>The complete chromosome 1 of Sphaerobacter thermophilus DSM 20745.</title>
        <authorList>
            <person name="Lucas S."/>
            <person name="Copeland A."/>
            <person name="Lapidus A."/>
            <person name="Glavina del Rio T."/>
            <person name="Dalin E."/>
            <person name="Tice H."/>
            <person name="Bruce D."/>
            <person name="Goodwin L."/>
            <person name="Pitluck S."/>
            <person name="Kyrpides N."/>
            <person name="Mavromatis K."/>
            <person name="Ivanova N."/>
            <person name="Mikhailova N."/>
            <person name="LaButti K.M."/>
            <person name="Clum A."/>
            <person name="Sun H.I."/>
            <person name="Brettin T."/>
            <person name="Detter J.C."/>
            <person name="Han C."/>
            <person name="Larimer F."/>
            <person name="Land M."/>
            <person name="Hauser L."/>
            <person name="Markowitz V."/>
            <person name="Cheng J.F."/>
            <person name="Hugenholtz P."/>
            <person name="Woyke T."/>
            <person name="Wu D."/>
            <person name="Steenblock K."/>
            <person name="Schneider S."/>
            <person name="Pukall R."/>
            <person name="Goeker M."/>
            <person name="Klenk H.P."/>
            <person name="Eisen J.A."/>
        </authorList>
    </citation>
    <scope>NUCLEOTIDE SEQUENCE [LARGE SCALE GENOMIC DNA]</scope>
    <source>
        <strain evidence="16">ATCC 49802 / DSM 20745 / S 6022</strain>
    </source>
</reference>
<dbReference type="GO" id="GO:0005524">
    <property type="term" value="F:ATP binding"/>
    <property type="evidence" value="ECO:0007669"/>
    <property type="project" value="UniProtKB-UniRule"/>
</dbReference>
<dbReference type="GO" id="GO:0004829">
    <property type="term" value="F:threonine-tRNA ligase activity"/>
    <property type="evidence" value="ECO:0007669"/>
    <property type="project" value="UniProtKB-UniRule"/>
</dbReference>
<dbReference type="Gene3D" id="3.30.930.10">
    <property type="entry name" value="Bira Bifunctional Protein, Domain 2"/>
    <property type="match status" value="1"/>
</dbReference>
<evidence type="ECO:0000256" key="13">
    <source>
        <dbReference type="HAMAP-Rule" id="MF_00184"/>
    </source>
</evidence>
<feature type="binding site" evidence="13">
    <location>
        <position position="287"/>
    </location>
    <ligand>
        <name>Zn(2+)</name>
        <dbReference type="ChEBI" id="CHEBI:29105"/>
        <note>catalytic</note>
    </ligand>
</feature>
<dbReference type="STRING" id="479434.Sthe_0456"/>
<keyword evidence="8 13" id="KW-0067">ATP-binding</keyword>
<accession>D1C7R1</accession>
<comment type="subunit">
    <text evidence="13">Homodimer.</text>
</comment>
<evidence type="ECO:0000259" key="14">
    <source>
        <dbReference type="PROSITE" id="PS50862"/>
    </source>
</evidence>
<dbReference type="InterPro" id="IPR004154">
    <property type="entry name" value="Anticodon-bd"/>
</dbReference>
<dbReference type="Pfam" id="PF00587">
    <property type="entry name" value="tRNA-synt_2b"/>
    <property type="match status" value="1"/>
</dbReference>
<keyword evidence="2 13" id="KW-0963">Cytoplasm</keyword>
<evidence type="ECO:0000256" key="4">
    <source>
        <dbReference type="ARBA" id="ARBA00022598"/>
    </source>
</evidence>
<comment type="catalytic activity">
    <reaction evidence="12 13">
        <text>tRNA(Thr) + L-threonine + ATP = L-threonyl-tRNA(Thr) + AMP + diphosphate + H(+)</text>
        <dbReference type="Rhea" id="RHEA:24624"/>
        <dbReference type="Rhea" id="RHEA-COMP:9670"/>
        <dbReference type="Rhea" id="RHEA-COMP:9704"/>
        <dbReference type="ChEBI" id="CHEBI:15378"/>
        <dbReference type="ChEBI" id="CHEBI:30616"/>
        <dbReference type="ChEBI" id="CHEBI:33019"/>
        <dbReference type="ChEBI" id="CHEBI:57926"/>
        <dbReference type="ChEBI" id="CHEBI:78442"/>
        <dbReference type="ChEBI" id="CHEBI:78534"/>
        <dbReference type="ChEBI" id="CHEBI:456215"/>
        <dbReference type="EC" id="6.1.1.3"/>
    </reaction>
</comment>
<evidence type="ECO:0000256" key="1">
    <source>
        <dbReference type="ARBA" id="ARBA00008226"/>
    </source>
</evidence>
<keyword evidence="16" id="KW-1185">Reference proteome</keyword>
<proteinExistence type="inferred from homology"/>
<dbReference type="FunFam" id="3.30.930.10:FF:000002">
    <property type="entry name" value="Threonine--tRNA ligase"/>
    <property type="match status" value="1"/>
</dbReference>
<dbReference type="InterPro" id="IPR033728">
    <property type="entry name" value="ThrRS_core"/>
</dbReference>
<keyword evidence="6 13" id="KW-0547">Nucleotide-binding</keyword>
<dbReference type="SUPFAM" id="SSF55186">
    <property type="entry name" value="ThrRS/AlaRS common domain"/>
    <property type="match status" value="1"/>
</dbReference>
<keyword evidence="5 13" id="KW-0479">Metal-binding</keyword>
<organism evidence="15 16">
    <name type="scientific">Sphaerobacter thermophilus (strain ATCC 49802 / DSM 20745 / KCCM 41009 / NCIMB 13125 / S 6022)</name>
    <dbReference type="NCBI Taxonomy" id="479434"/>
    <lineage>
        <taxon>Bacteria</taxon>
        <taxon>Pseudomonadati</taxon>
        <taxon>Thermomicrobiota</taxon>
        <taxon>Thermomicrobia</taxon>
        <taxon>Sphaerobacterales</taxon>
        <taxon>Sphaerobacterineae</taxon>
        <taxon>Sphaerobacteraceae</taxon>
        <taxon>Sphaerobacter</taxon>
    </lineage>
</organism>
<comment type="caution">
    <text evidence="13">Lacks conserved residue(s) required for the propagation of feature annotation.</text>
</comment>
<dbReference type="GO" id="GO:0000049">
    <property type="term" value="F:tRNA binding"/>
    <property type="evidence" value="ECO:0007669"/>
    <property type="project" value="UniProtKB-KW"/>
</dbReference>
<dbReference type="RefSeq" id="WP_012870941.1">
    <property type="nucleotide sequence ID" value="NC_013523.1"/>
</dbReference>
<keyword evidence="9 13" id="KW-0694">RNA-binding</keyword>
<dbReference type="InterPro" id="IPR012947">
    <property type="entry name" value="tRNA_SAD"/>
</dbReference>
<keyword evidence="4 13" id="KW-0436">Ligase</keyword>
<dbReference type="CDD" id="cd00771">
    <property type="entry name" value="ThrRS_core"/>
    <property type="match status" value="1"/>
</dbReference>
<dbReference type="eggNOG" id="COG0441">
    <property type="taxonomic scope" value="Bacteria"/>
</dbReference>
<dbReference type="NCBIfam" id="TIGR00418">
    <property type="entry name" value="thrS"/>
    <property type="match status" value="1"/>
</dbReference>
<comment type="cofactor">
    <cofactor evidence="13">
        <name>Zn(2+)</name>
        <dbReference type="ChEBI" id="CHEBI:29105"/>
    </cofactor>
    <text evidence="13">Binds 1 zinc ion per subunit.</text>
</comment>
<gene>
    <name evidence="13" type="primary">thrS</name>
    <name evidence="15" type="ordered locus">Sthe_0456</name>
</gene>
<dbReference type="InterPro" id="IPR047246">
    <property type="entry name" value="ThrRS_anticodon"/>
</dbReference>
<dbReference type="Gene3D" id="3.30.980.10">
    <property type="entry name" value="Threonyl-trna Synthetase, Chain A, domain 2"/>
    <property type="match status" value="1"/>
</dbReference>
<dbReference type="Gene3D" id="3.40.50.800">
    <property type="entry name" value="Anticodon-binding domain"/>
    <property type="match status" value="1"/>
</dbReference>
<dbReference type="HOGENOM" id="CLU_008554_0_1_0"/>
<dbReference type="PRINTS" id="PR01047">
    <property type="entry name" value="TRNASYNTHTHR"/>
</dbReference>
<dbReference type="EMBL" id="CP001823">
    <property type="protein sequence ID" value="ACZ37894.1"/>
    <property type="molecule type" value="Genomic_DNA"/>
</dbReference>
<dbReference type="HAMAP" id="MF_00184">
    <property type="entry name" value="Thr_tRNA_synth"/>
    <property type="match status" value="1"/>
</dbReference>
<dbReference type="FunFam" id="3.30.980.10:FF:000005">
    <property type="entry name" value="Threonyl-tRNA synthetase, mitochondrial"/>
    <property type="match status" value="1"/>
</dbReference>
<dbReference type="CDD" id="cd00860">
    <property type="entry name" value="ThrRS_anticodon"/>
    <property type="match status" value="1"/>
</dbReference>
<evidence type="ECO:0000256" key="2">
    <source>
        <dbReference type="ARBA" id="ARBA00022490"/>
    </source>
</evidence>
<evidence type="ECO:0000313" key="16">
    <source>
        <dbReference type="Proteomes" id="UP000002027"/>
    </source>
</evidence>
<dbReference type="InterPro" id="IPR002320">
    <property type="entry name" value="Thr-tRNA-ligase_IIa"/>
</dbReference>
<evidence type="ECO:0000256" key="6">
    <source>
        <dbReference type="ARBA" id="ARBA00022741"/>
    </source>
</evidence>
<dbReference type="SUPFAM" id="SSF55681">
    <property type="entry name" value="Class II aaRS and biotin synthetases"/>
    <property type="match status" value="1"/>
</dbReference>
<dbReference type="EC" id="6.1.1.3" evidence="13"/>
<dbReference type="InterPro" id="IPR002314">
    <property type="entry name" value="aa-tRNA-synt_IIb"/>
</dbReference>
<keyword evidence="11 13" id="KW-0030">Aminoacyl-tRNA synthetase</keyword>
<dbReference type="InterPro" id="IPR006195">
    <property type="entry name" value="aa-tRNA-synth_II"/>
</dbReference>
<dbReference type="SMART" id="SM00863">
    <property type="entry name" value="tRNA_SAD"/>
    <property type="match status" value="1"/>
</dbReference>
<dbReference type="InterPro" id="IPR018163">
    <property type="entry name" value="Thr/Ala-tRNA-synth_IIc_edit"/>
</dbReference>
<dbReference type="PANTHER" id="PTHR11451">
    <property type="entry name" value="THREONINE-TRNA LIGASE"/>
    <property type="match status" value="1"/>
</dbReference>
<dbReference type="GO" id="GO:0046872">
    <property type="term" value="F:metal ion binding"/>
    <property type="evidence" value="ECO:0007669"/>
    <property type="project" value="UniProtKB-KW"/>
</dbReference>
<dbReference type="InterPro" id="IPR036621">
    <property type="entry name" value="Anticodon-bd_dom_sf"/>
</dbReference>
<evidence type="ECO:0000256" key="9">
    <source>
        <dbReference type="ARBA" id="ARBA00022884"/>
    </source>
</evidence>
<feature type="binding site" evidence="13">
    <location>
        <position position="338"/>
    </location>
    <ligand>
        <name>Zn(2+)</name>
        <dbReference type="ChEBI" id="CHEBI:29105"/>
        <note>catalytic</note>
    </ligand>
</feature>
<dbReference type="PROSITE" id="PS50862">
    <property type="entry name" value="AA_TRNA_LIGASE_II"/>
    <property type="match status" value="1"/>
</dbReference>
<dbReference type="InParanoid" id="D1C7R1"/>
<dbReference type="Gene3D" id="3.30.54.20">
    <property type="match status" value="1"/>
</dbReference>
<dbReference type="KEGG" id="sti:Sthe_0456"/>
<dbReference type="Pfam" id="PF03129">
    <property type="entry name" value="HGTP_anticodon"/>
    <property type="match status" value="1"/>
</dbReference>
<evidence type="ECO:0000256" key="3">
    <source>
        <dbReference type="ARBA" id="ARBA00022555"/>
    </source>
</evidence>
<evidence type="ECO:0000256" key="8">
    <source>
        <dbReference type="ARBA" id="ARBA00022840"/>
    </source>
</evidence>
<dbReference type="Pfam" id="PF07973">
    <property type="entry name" value="tRNA_SAD"/>
    <property type="match status" value="1"/>
</dbReference>
<evidence type="ECO:0000256" key="10">
    <source>
        <dbReference type="ARBA" id="ARBA00022917"/>
    </source>
</evidence>
<dbReference type="InterPro" id="IPR045864">
    <property type="entry name" value="aa-tRNA-synth_II/BPL/LPL"/>
</dbReference>
<evidence type="ECO:0000256" key="5">
    <source>
        <dbReference type="ARBA" id="ARBA00022723"/>
    </source>
</evidence>
<comment type="subcellular location">
    <subcellularLocation>
        <location evidence="13">Cytoplasm</location>
    </subcellularLocation>
</comment>
<dbReference type="PANTHER" id="PTHR11451:SF44">
    <property type="entry name" value="THREONINE--TRNA LIGASE, CHLOROPLASTIC_MITOCHONDRIAL 2"/>
    <property type="match status" value="1"/>
</dbReference>
<dbReference type="FunFam" id="3.30.54.20:FF:000002">
    <property type="entry name" value="Threonine--tRNA ligase"/>
    <property type="match status" value="1"/>
</dbReference>
<keyword evidence="3 13" id="KW-0820">tRNA-binding</keyword>
<keyword evidence="7 13" id="KW-0862">Zinc</keyword>
<sequence>MSQIAEEMDLQVDVENQEELELARMRHSAAHVMAQAVLEMFPGAKLAIGPAIENGFYYDFDLPRSLTPDDLGKIEERMREIKQGAYPFERREVSREEALKLFADQPYKIEIIQDLPEDAVISTYTQDSFTDLCRGPHVDNTSQIGHFKLLNVAGAYWRGDEKRPMLQRIYGTSWRSEEELQDYLHRLEEAQRRDHRRLGRELDLFSVNEDIGAGLILWHPKGAMIRHLIERFETEEHLARGYQLVYTPHIASGDIYRKSGHLETYQENMYSPMDIEGAPYYLKPMNCPGHIMIYNSQVRSYRDLPIRLAELGTVYRYERSGTLHGMLRVRGFTQDDAHIFCRPDQLEDEIKGVLDLALYFARVFGYEYEAFLATRPEKSIGSDENWERATETLANALRNMGIPYEIDPGAGAFYGPKIDIKFLDSLGREWTGPTIQVDFNLPERFDATYVGEDGERHRVVMVHRTVLGSMERFVGGLIEHYAGAFPVWLAPVQAEVIPIADRHVPYAHEVAARLKEADLRVEVNDSNDRMQAKIRRAQLQRIPYMLVVGDKEAEAGTVAVRLRTNENLGAMPVDEFIALAKEMNDTKSLALTRAAE</sequence>
<feature type="binding site" evidence="13">
    <location>
        <position position="463"/>
    </location>
    <ligand>
        <name>Zn(2+)</name>
        <dbReference type="ChEBI" id="CHEBI:29105"/>
        <note>catalytic</note>
    </ligand>
</feature>
<dbReference type="AlphaFoldDB" id="D1C7R1"/>
<dbReference type="SUPFAM" id="SSF52954">
    <property type="entry name" value="Class II aaRS ABD-related"/>
    <property type="match status" value="1"/>
</dbReference>
<comment type="similarity">
    <text evidence="1 13">Belongs to the class-II aminoacyl-tRNA synthetase family.</text>
</comment>
<dbReference type="FunCoup" id="D1C7R1">
    <property type="interactions" value="511"/>
</dbReference>
<feature type="domain" description="Aminoacyl-transfer RNA synthetases class-II family profile" evidence="14">
    <location>
        <begin position="182"/>
        <end position="486"/>
    </location>
</feature>
<dbReference type="Proteomes" id="UP000002027">
    <property type="component" value="Chromosome 1"/>
</dbReference>
<name>D1C7R1_SPHTD</name>
<evidence type="ECO:0000256" key="12">
    <source>
        <dbReference type="ARBA" id="ARBA00049515"/>
    </source>
</evidence>
<dbReference type="FunFam" id="3.40.50.800:FF:000001">
    <property type="entry name" value="Threonine--tRNA ligase"/>
    <property type="match status" value="1"/>
</dbReference>
<protein>
    <recommendedName>
        <fullName evidence="13">Threonine--tRNA ligase</fullName>
        <ecNumber evidence="13">6.1.1.3</ecNumber>
    </recommendedName>
    <alternativeName>
        <fullName evidence="13">Threonyl-tRNA synthetase</fullName>
        <shortName evidence="13">ThrRS</shortName>
    </alternativeName>
</protein>
<keyword evidence="10 13" id="KW-0648">Protein biosynthesis</keyword>
<dbReference type="GO" id="GO:0006435">
    <property type="term" value="P:threonyl-tRNA aminoacylation"/>
    <property type="evidence" value="ECO:0007669"/>
    <property type="project" value="UniProtKB-UniRule"/>
</dbReference>
<evidence type="ECO:0000256" key="11">
    <source>
        <dbReference type="ARBA" id="ARBA00023146"/>
    </source>
</evidence>
<dbReference type="OrthoDB" id="9802304at2"/>